<dbReference type="Pfam" id="PF17919">
    <property type="entry name" value="RT_RNaseH_2"/>
    <property type="match status" value="1"/>
</dbReference>
<organism evidence="5 6">
    <name type="scientific">Phlebotomus papatasi</name>
    <name type="common">Sandfly</name>
    <dbReference type="NCBI Taxonomy" id="29031"/>
    <lineage>
        <taxon>Eukaryota</taxon>
        <taxon>Metazoa</taxon>
        <taxon>Ecdysozoa</taxon>
        <taxon>Arthropoda</taxon>
        <taxon>Hexapoda</taxon>
        <taxon>Insecta</taxon>
        <taxon>Pterygota</taxon>
        <taxon>Neoptera</taxon>
        <taxon>Endopterygota</taxon>
        <taxon>Diptera</taxon>
        <taxon>Nematocera</taxon>
        <taxon>Psychodoidea</taxon>
        <taxon>Psychodidae</taxon>
        <taxon>Phlebotomus</taxon>
        <taxon>Phlebotomus</taxon>
    </lineage>
</organism>
<dbReference type="SUPFAM" id="SSF56672">
    <property type="entry name" value="DNA/RNA polymerases"/>
    <property type="match status" value="1"/>
</dbReference>
<dbReference type="Gene3D" id="1.10.340.70">
    <property type="match status" value="1"/>
</dbReference>
<evidence type="ECO:0000256" key="1">
    <source>
        <dbReference type="ARBA" id="ARBA00012493"/>
    </source>
</evidence>
<evidence type="ECO:0000313" key="5">
    <source>
        <dbReference type="EnsemblMetazoa" id="PPAI006305-PA"/>
    </source>
</evidence>
<evidence type="ECO:0000259" key="4">
    <source>
        <dbReference type="Pfam" id="PF17921"/>
    </source>
</evidence>
<dbReference type="GO" id="GO:0003964">
    <property type="term" value="F:RNA-directed DNA polymerase activity"/>
    <property type="evidence" value="ECO:0007669"/>
    <property type="project" value="UniProtKB-EC"/>
</dbReference>
<dbReference type="EMBL" id="AJVK01032710">
    <property type="status" value="NOT_ANNOTATED_CDS"/>
    <property type="molecule type" value="Genomic_DNA"/>
</dbReference>
<sequence length="386" mass="44565">METAFCELIPDTCLIYLDDILIPAPDFRTAVENLEKVGKLNFWVTWCPLRGCLRTQTKYGQSPNDLCLVRVVKCKVSWRVYIQGHSEIAKPLNVLTEKKQAFEWTADCQQAFERLKQCLVEAPILAHPRQEGEFILDCDCSAYALGCVLSQKQGDQEKVIGYYKLLAVIRGVNHFHHFLYGRPFRVRTDHSSLRWLTSFRNPEGKIARWIERLSQYNNHLEHRPGRIHNNADALSRRPCAGDNCQHCALMEERDGLHLEECPIIRALQLSGDADWAELQRQDPDLNKVISWLESGELPDRDCVLEESVWVKEMWSRLSTLILSSQSILYYKRQEGDEERSLLVIPRSAVSDILAELHDSPVAGHYGIRKTLKRARQRVSLDKKEQK</sequence>
<dbReference type="AlphaFoldDB" id="A0A1B0DEF6"/>
<keyword evidence="6" id="KW-1185">Reference proteome</keyword>
<dbReference type="InterPro" id="IPR041577">
    <property type="entry name" value="RT_RNaseH_2"/>
</dbReference>
<dbReference type="CDD" id="cd09274">
    <property type="entry name" value="RNase_HI_RT_Ty3"/>
    <property type="match status" value="1"/>
</dbReference>
<name>A0A1B0DEF6_PHLPP</name>
<reference evidence="5" key="1">
    <citation type="submission" date="2022-08" db="UniProtKB">
        <authorList>
            <consortium name="EnsemblMetazoa"/>
        </authorList>
    </citation>
    <scope>IDENTIFICATION</scope>
    <source>
        <strain evidence="5">Israel</strain>
    </source>
</reference>
<dbReference type="EC" id="2.7.7.49" evidence="1"/>
<feature type="domain" description="Integrase zinc-binding" evidence="4">
    <location>
        <begin position="344"/>
        <end position="378"/>
    </location>
</feature>
<dbReference type="PANTHER" id="PTHR37984:SF5">
    <property type="entry name" value="PROTEIN NYNRIN-LIKE"/>
    <property type="match status" value="1"/>
</dbReference>
<evidence type="ECO:0000256" key="2">
    <source>
        <dbReference type="ARBA" id="ARBA00023268"/>
    </source>
</evidence>
<dbReference type="Proteomes" id="UP000092462">
    <property type="component" value="Unassembled WGS sequence"/>
</dbReference>
<dbReference type="InterPro" id="IPR050951">
    <property type="entry name" value="Retrovirus_Pol_polyprotein"/>
</dbReference>
<dbReference type="VEuPathDB" id="VectorBase:PPAI006305"/>
<protein>
    <recommendedName>
        <fullName evidence="1">RNA-directed DNA polymerase</fullName>
        <ecNumber evidence="1">2.7.7.49</ecNumber>
    </recommendedName>
</protein>
<accession>A0A1B0DEF6</accession>
<keyword evidence="2" id="KW-0511">Multifunctional enzyme</keyword>
<dbReference type="InterPro" id="IPR043502">
    <property type="entry name" value="DNA/RNA_pol_sf"/>
</dbReference>
<dbReference type="VEuPathDB" id="VectorBase:PPAPM1_001377"/>
<dbReference type="PANTHER" id="PTHR37984">
    <property type="entry name" value="PROTEIN CBG26694"/>
    <property type="match status" value="1"/>
</dbReference>
<dbReference type="EMBL" id="AJVK01032711">
    <property type="status" value="NOT_ANNOTATED_CDS"/>
    <property type="molecule type" value="Genomic_DNA"/>
</dbReference>
<evidence type="ECO:0000313" key="6">
    <source>
        <dbReference type="Proteomes" id="UP000092462"/>
    </source>
</evidence>
<proteinExistence type="predicted"/>
<dbReference type="Gene3D" id="3.30.70.270">
    <property type="match status" value="1"/>
</dbReference>
<dbReference type="Pfam" id="PF17921">
    <property type="entry name" value="Integrase_H2C2"/>
    <property type="match status" value="1"/>
</dbReference>
<dbReference type="EnsemblMetazoa" id="PPAI006305-RA">
    <property type="protein sequence ID" value="PPAI006305-PA"/>
    <property type="gene ID" value="PPAI006305"/>
</dbReference>
<dbReference type="InterPro" id="IPR041588">
    <property type="entry name" value="Integrase_H2C2"/>
</dbReference>
<feature type="domain" description="Reverse transcriptase/retrotransposon-derived protein RNase H-like" evidence="3">
    <location>
        <begin position="104"/>
        <end position="163"/>
    </location>
</feature>
<evidence type="ECO:0000259" key="3">
    <source>
        <dbReference type="Pfam" id="PF17919"/>
    </source>
</evidence>
<dbReference type="InterPro" id="IPR043128">
    <property type="entry name" value="Rev_trsase/Diguanyl_cyclase"/>
</dbReference>